<feature type="compositionally biased region" description="Basic and acidic residues" evidence="1">
    <location>
        <begin position="121"/>
        <end position="139"/>
    </location>
</feature>
<evidence type="ECO:0000313" key="3">
    <source>
        <dbReference type="EMBL" id="KJY33502.1"/>
    </source>
</evidence>
<dbReference type="EMBL" id="JZWV01000354">
    <property type="protein sequence ID" value="KJY33502.1"/>
    <property type="molecule type" value="Genomic_DNA"/>
</dbReference>
<dbReference type="AlphaFoldDB" id="A0A0F4JGN9"/>
<dbReference type="PATRIC" id="fig|68223.7.peg.7046"/>
<sequence>MIKQEQLAAMAGCAAYTEGGQRVGGVEYVLVDDTTGRPEWVRITDRASGLGGVFAPLRHAVLEQERLVLPYAVSLIERAPCAALDCGSVLTVAEEQRLFAHYGLTDVREEVNAEPGSGWSRMDRADTIREGTAGREARVSRLRPARPGR</sequence>
<feature type="compositionally biased region" description="Basic residues" evidence="1">
    <location>
        <begin position="140"/>
        <end position="149"/>
    </location>
</feature>
<accession>A0A0F4JGN9</accession>
<dbReference type="InterPro" id="IPR027275">
    <property type="entry name" value="PRC-brl_dom"/>
</dbReference>
<proteinExistence type="predicted"/>
<name>A0A0F4JGN9_9ACTN</name>
<dbReference type="Pfam" id="PF05239">
    <property type="entry name" value="PRC"/>
    <property type="match status" value="1"/>
</dbReference>
<dbReference type="Proteomes" id="UP000033551">
    <property type="component" value="Unassembled WGS sequence"/>
</dbReference>
<dbReference type="OrthoDB" id="3712018at2"/>
<dbReference type="SUPFAM" id="SSF50346">
    <property type="entry name" value="PRC-barrel domain"/>
    <property type="match status" value="1"/>
</dbReference>
<keyword evidence="4" id="KW-1185">Reference proteome</keyword>
<dbReference type="STRING" id="68223.GCA_002028425_06238"/>
<evidence type="ECO:0000259" key="2">
    <source>
        <dbReference type="Pfam" id="PF05239"/>
    </source>
</evidence>
<dbReference type="InterPro" id="IPR011033">
    <property type="entry name" value="PRC_barrel-like_sf"/>
</dbReference>
<comment type="caution">
    <text evidence="3">The sequence shown here is derived from an EMBL/GenBank/DDBJ whole genome shotgun (WGS) entry which is preliminary data.</text>
</comment>
<feature type="domain" description="PRC-barrel" evidence="2">
    <location>
        <begin position="11"/>
        <end position="58"/>
    </location>
</feature>
<evidence type="ECO:0000256" key="1">
    <source>
        <dbReference type="SAM" id="MobiDB-lite"/>
    </source>
</evidence>
<feature type="region of interest" description="Disordered" evidence="1">
    <location>
        <begin position="113"/>
        <end position="149"/>
    </location>
</feature>
<organism evidence="3 4">
    <name type="scientific">Streptomyces katrae</name>
    <dbReference type="NCBI Taxonomy" id="68223"/>
    <lineage>
        <taxon>Bacteria</taxon>
        <taxon>Bacillati</taxon>
        <taxon>Actinomycetota</taxon>
        <taxon>Actinomycetes</taxon>
        <taxon>Kitasatosporales</taxon>
        <taxon>Streptomycetaceae</taxon>
        <taxon>Streptomyces</taxon>
    </lineage>
</organism>
<evidence type="ECO:0000313" key="4">
    <source>
        <dbReference type="Proteomes" id="UP000033551"/>
    </source>
</evidence>
<gene>
    <name evidence="3" type="ORF">VR44_13835</name>
</gene>
<dbReference type="RefSeq" id="WP_045947771.1">
    <property type="nucleotide sequence ID" value="NZ_JZWV01000354.1"/>
</dbReference>
<protein>
    <recommendedName>
        <fullName evidence="2">PRC-barrel domain-containing protein</fullName>
    </recommendedName>
</protein>
<reference evidence="3 4" key="1">
    <citation type="submission" date="2015-02" db="EMBL/GenBank/DDBJ databases">
        <authorList>
            <person name="Ju K.-S."/>
            <person name="Doroghazi J.R."/>
            <person name="Metcalf W."/>
        </authorList>
    </citation>
    <scope>NUCLEOTIDE SEQUENCE [LARGE SCALE GENOMIC DNA]</scope>
    <source>
        <strain evidence="3 4">NRRL ISP-5550</strain>
    </source>
</reference>